<dbReference type="RefSeq" id="XP_033173234.1">
    <property type="nucleotide sequence ID" value="XM_033317343.1"/>
</dbReference>
<dbReference type="GeneID" id="117150453"/>
<sequence length="367" mass="39937">MFFDDFDVEPFNPFNVGPPNSGARPEFKIPTCVTYPPPVFVPMSEYVQPSKELVSRNSNQSIGKSTIGEVDISKAINEEMAVAKKQAEALSEKNRIDAGGVSTTKLSKDSQSKEAVTKESLRTLMPIRSNRQVSGDGRANSKLSISQFSAASKTSCTNKQSEANMASKSSNITLKRSAIGNSISSNTTLTPKSILKSTNFSEAAKASSTTMKSKVSNKPSETGTRRSSKLNPADSDSKPSLKSAKPKHSDFKMQDSLLTSPQEQAPSVVATENARLDSWNDRVPSKTNKSNVLPESKDGPSYIRSEAALSYRQSLNQQAAEMAGRLNAGNENFRRYNSVARNHSIKVPQKLTDGDRMTFWFSDAVLS</sequence>
<feature type="compositionally biased region" description="Polar residues" evidence="1">
    <location>
        <begin position="202"/>
        <end position="222"/>
    </location>
</feature>
<dbReference type="AlphaFoldDB" id="A0A6P8KVT6"/>
<protein>
    <submittedName>
        <fullName evidence="3 4">Uncharacterized protein LOC117150453</fullName>
    </submittedName>
</protein>
<feature type="compositionally biased region" description="Polar residues" evidence="1">
    <location>
        <begin position="256"/>
        <end position="265"/>
    </location>
</feature>
<evidence type="ECO:0000313" key="2">
    <source>
        <dbReference type="Proteomes" id="UP000515162"/>
    </source>
</evidence>
<name>A0A6P8KVT6_DROMA</name>
<evidence type="ECO:0000313" key="3">
    <source>
        <dbReference type="RefSeq" id="XP_033173233.1"/>
    </source>
</evidence>
<evidence type="ECO:0000313" key="4">
    <source>
        <dbReference type="RefSeq" id="XP_033173234.1"/>
    </source>
</evidence>
<reference evidence="3 4" key="1">
    <citation type="submission" date="2025-04" db="UniProtKB">
        <authorList>
            <consortium name="RefSeq"/>
        </authorList>
    </citation>
    <scope>IDENTIFICATION</scope>
    <source>
        <strain evidence="3 4">Mau12</strain>
        <strain evidence="2">mau12</strain>
        <tissue evidence="3 4">Whole Body</tissue>
    </source>
</reference>
<dbReference type="Proteomes" id="UP000515162">
    <property type="component" value="Chromosome 2L"/>
</dbReference>
<feature type="compositionally biased region" description="Basic and acidic residues" evidence="1">
    <location>
        <begin position="274"/>
        <end position="284"/>
    </location>
</feature>
<gene>
    <name evidence="3 4" type="primary">LOC117150453</name>
</gene>
<organism evidence="2 3">
    <name type="scientific">Drosophila mauritiana</name>
    <name type="common">Fruit fly</name>
    <dbReference type="NCBI Taxonomy" id="7226"/>
    <lineage>
        <taxon>Eukaryota</taxon>
        <taxon>Metazoa</taxon>
        <taxon>Ecdysozoa</taxon>
        <taxon>Arthropoda</taxon>
        <taxon>Hexapoda</taxon>
        <taxon>Insecta</taxon>
        <taxon>Pterygota</taxon>
        <taxon>Neoptera</taxon>
        <taxon>Endopterygota</taxon>
        <taxon>Diptera</taxon>
        <taxon>Brachycera</taxon>
        <taxon>Muscomorpha</taxon>
        <taxon>Ephydroidea</taxon>
        <taxon>Drosophilidae</taxon>
        <taxon>Drosophila</taxon>
        <taxon>Sophophora</taxon>
    </lineage>
</organism>
<feature type="region of interest" description="Disordered" evidence="1">
    <location>
        <begin position="202"/>
        <end position="299"/>
    </location>
</feature>
<reference evidence="2" key="2">
    <citation type="submission" date="2025-05" db="UniProtKB">
        <authorList>
            <consortium name="RefSeq"/>
        </authorList>
    </citation>
    <scope>NUCLEOTIDE SEQUENCE [LARGE SCALE GENOMIC DNA]</scope>
    <source>
        <strain evidence="2">mau12</strain>
    </source>
</reference>
<evidence type="ECO:0000256" key="1">
    <source>
        <dbReference type="SAM" id="MobiDB-lite"/>
    </source>
</evidence>
<accession>A0A6P8KVT6</accession>
<keyword evidence="2" id="KW-1185">Reference proteome</keyword>
<proteinExistence type="predicted"/>
<dbReference type="RefSeq" id="XP_033173233.1">
    <property type="nucleotide sequence ID" value="XM_033317342.1"/>
</dbReference>